<reference evidence="1 2" key="1">
    <citation type="journal article" date="2017" name="Viruses">
        <title>Stumbling across the Same Phage: Comparative Genomics of Widespread Temperate Phages Infecting the Fish Pathogen Vibrio anguillarum.</title>
        <authorList>
            <person name="Kalatzis P.G."/>
            <person name="Rorbo N.I."/>
            <person name="Castillo D."/>
            <person name="Mauritzen J.J."/>
            <person name="Jorgensen J."/>
            <person name="Kokkari C."/>
            <person name="Zhang F."/>
            <person name="Katharios P."/>
            <person name="Middelboe M."/>
        </authorList>
    </citation>
    <scope>NUCLEOTIDE SEQUENCE [LARGE SCALE GENOMIC DNA]</scope>
</reference>
<keyword evidence="1" id="KW-0255">Endonuclease</keyword>
<protein>
    <submittedName>
        <fullName evidence="1">Endonuclease III protein</fullName>
    </submittedName>
</protein>
<evidence type="ECO:0000313" key="2">
    <source>
        <dbReference type="Proteomes" id="UP000225978"/>
    </source>
</evidence>
<keyword evidence="1" id="KW-0378">Hydrolase</keyword>
<accession>A0A1J0GV65</accession>
<evidence type="ECO:0000313" key="1">
    <source>
        <dbReference type="EMBL" id="APC46070.1"/>
    </source>
</evidence>
<gene>
    <name evidence="1" type="ORF">vBVspPpVa5_0017</name>
</gene>
<dbReference type="GO" id="GO:0004519">
    <property type="term" value="F:endonuclease activity"/>
    <property type="evidence" value="ECO:0007669"/>
    <property type="project" value="UniProtKB-KW"/>
</dbReference>
<keyword evidence="2" id="KW-1185">Reference proteome</keyword>
<proteinExistence type="predicted"/>
<sequence length="112" mass="13055">MSDIQQIELTKEQAEQSVKLMERLDRLNKNRDFKAIIEDELFDSYSKSLVLLLSDPSMQEDVVQKDLILDMQMIGRFRQFLSGVFQKGRLAEKTLEDTTRQLEELRAEGGDE</sequence>
<name>A0A1J0GV65_9CAUD</name>
<keyword evidence="1" id="KW-0540">Nuclease</keyword>
<dbReference type="Proteomes" id="UP000225978">
    <property type="component" value="Segment"/>
</dbReference>
<dbReference type="EMBL" id="KX889068">
    <property type="protein sequence ID" value="APC46070.1"/>
    <property type="molecule type" value="Genomic_DNA"/>
</dbReference>
<organism evidence="1 2">
    <name type="scientific">Vibrio phage vB_VspP_pVa5</name>
    <dbReference type="NCBI Taxonomy" id="1913109"/>
    <lineage>
        <taxon>Viruses</taxon>
        <taxon>Duplodnaviria</taxon>
        <taxon>Heunggongvirae</taxon>
        <taxon>Uroviricota</taxon>
        <taxon>Caudoviricetes</taxon>
        <taxon>Schitoviridae</taxon>
        <taxon>Pontosvirinae</taxon>
        <taxon>Galateavirus</taxon>
        <taxon>Galateavirus PVA5</taxon>
    </lineage>
</organism>